<dbReference type="AlphaFoldDB" id="A0A011PXL5"/>
<name>A0A011PXL5_9PROT</name>
<organism evidence="1 2">
    <name type="scientific">Candidatus Accumulibacter appositus</name>
    <dbReference type="NCBI Taxonomy" id="1454003"/>
    <lineage>
        <taxon>Bacteria</taxon>
        <taxon>Pseudomonadati</taxon>
        <taxon>Pseudomonadota</taxon>
        <taxon>Betaproteobacteria</taxon>
        <taxon>Candidatus Accumulibacter</taxon>
    </lineage>
</organism>
<sequence>MTCQAVQGVVACDAFNPVITSRAAQRIRSGGTGDDVRVEAAQVVRHEIGLADVVQDRDRLEGSSAARTIAVELQQTVAARLRQASVAVSEGIAPRVAAELPGGNRKPVADITDANAGGKISDGVRRCVANTRPNSETIRVHTPGEGVVAQASRQVVLTGTATEDVIAVVAVKLIIAREAVDFVIARPTIQAIVAACSVVDSHHQVLVIVKI</sequence>
<accession>A0A011PXL5</accession>
<proteinExistence type="predicted"/>
<dbReference type="Proteomes" id="UP000021816">
    <property type="component" value="Unassembled WGS sequence"/>
</dbReference>
<dbReference type="EMBL" id="JEMX01000021">
    <property type="protein sequence ID" value="EXI81600.1"/>
    <property type="molecule type" value="Genomic_DNA"/>
</dbReference>
<gene>
    <name evidence="1" type="ORF">AW10_01137</name>
</gene>
<reference evidence="1 2" key="1">
    <citation type="submission" date="2014-02" db="EMBL/GenBank/DDBJ databases">
        <title>Expanding our view of genomic diversity in Candidatus Accumulibacter clades.</title>
        <authorList>
            <person name="Skennerton C.T."/>
            <person name="Barr J.J."/>
            <person name="Slater F.R."/>
            <person name="Bond P.L."/>
            <person name="Tyson G.W."/>
        </authorList>
    </citation>
    <scope>NUCLEOTIDE SEQUENCE [LARGE SCALE GENOMIC DNA]</scope>
    <source>
        <strain evidence="2">BA-92</strain>
    </source>
</reference>
<evidence type="ECO:0000313" key="2">
    <source>
        <dbReference type="Proteomes" id="UP000021816"/>
    </source>
</evidence>
<comment type="caution">
    <text evidence="1">The sequence shown here is derived from an EMBL/GenBank/DDBJ whole genome shotgun (WGS) entry which is preliminary data.</text>
</comment>
<evidence type="ECO:0000313" key="1">
    <source>
        <dbReference type="EMBL" id="EXI81600.1"/>
    </source>
</evidence>
<protein>
    <submittedName>
        <fullName evidence="1">Uncharacterized protein</fullName>
    </submittedName>
</protein>